<evidence type="ECO:0000313" key="4">
    <source>
        <dbReference type="EMBL" id="CAF4421566.1"/>
    </source>
</evidence>
<reference evidence="3" key="1">
    <citation type="submission" date="2021-02" db="EMBL/GenBank/DDBJ databases">
        <authorList>
            <person name="Nowell W R."/>
        </authorList>
    </citation>
    <scope>NUCLEOTIDE SEQUENCE</scope>
</reference>
<dbReference type="OrthoDB" id="10361697at2759"/>
<organism evidence="3 5">
    <name type="scientific">Rotaria socialis</name>
    <dbReference type="NCBI Taxonomy" id="392032"/>
    <lineage>
        <taxon>Eukaryota</taxon>
        <taxon>Metazoa</taxon>
        <taxon>Spiralia</taxon>
        <taxon>Gnathifera</taxon>
        <taxon>Rotifera</taxon>
        <taxon>Eurotatoria</taxon>
        <taxon>Bdelloidea</taxon>
        <taxon>Philodinida</taxon>
        <taxon>Philodinidae</taxon>
        <taxon>Rotaria</taxon>
    </lineage>
</organism>
<evidence type="ECO:0000313" key="2">
    <source>
        <dbReference type="EMBL" id="CAF3623428.1"/>
    </source>
</evidence>
<keyword evidence="5" id="KW-1185">Reference proteome</keyword>
<name>A0A820FBL2_9BILA</name>
<evidence type="ECO:0000313" key="1">
    <source>
        <dbReference type="EMBL" id="CAF3125414.1"/>
    </source>
</evidence>
<dbReference type="EMBL" id="CAJOBO010001957">
    <property type="protein sequence ID" value="CAF4421566.1"/>
    <property type="molecule type" value="Genomic_DNA"/>
</dbReference>
<evidence type="ECO:0000313" key="3">
    <source>
        <dbReference type="EMBL" id="CAF4261957.1"/>
    </source>
</evidence>
<dbReference type="Proteomes" id="UP000663825">
    <property type="component" value="Unassembled WGS sequence"/>
</dbReference>
<dbReference type="Proteomes" id="UP000663833">
    <property type="component" value="Unassembled WGS sequence"/>
</dbReference>
<accession>A0A820FBL2</accession>
<dbReference type="EMBL" id="CAJOBP010001186">
    <property type="protein sequence ID" value="CAF4261957.1"/>
    <property type="molecule type" value="Genomic_DNA"/>
</dbReference>
<dbReference type="Proteomes" id="UP000663873">
    <property type="component" value="Unassembled WGS sequence"/>
</dbReference>
<dbReference type="EMBL" id="CAJNXB010001045">
    <property type="protein sequence ID" value="CAF3125414.1"/>
    <property type="molecule type" value="Genomic_DNA"/>
</dbReference>
<sequence>MSVDFETILDKEIDSILTTNTLETALVDLNINLHTGKPHRNPHYPTPPPHGFGLPSPPKYVHSGTVRNLTDQTVHCTVHYCGHYVEDAQHLETVESNLEPRIGKLHFYEKKFLHRPEASFENRKRIYKITVRRSNAAIMELNEPFENVDRPKAIWEFWIKKGKILSLDPRKDQDLKEEKQKA</sequence>
<protein>
    <submittedName>
        <fullName evidence="3">Uncharacterized protein</fullName>
    </submittedName>
</protein>
<proteinExistence type="predicted"/>
<gene>
    <name evidence="4" type="ORF">HFQ381_LOCUS21626</name>
    <name evidence="2" type="ORF">LUA448_LOCUS31546</name>
    <name evidence="1" type="ORF">TIS948_LOCUS8229</name>
    <name evidence="3" type="ORF">UJA718_LOCUS10219</name>
</gene>
<dbReference type="EMBL" id="CAJNYD010004690">
    <property type="protein sequence ID" value="CAF3623428.1"/>
    <property type="molecule type" value="Genomic_DNA"/>
</dbReference>
<evidence type="ECO:0000313" key="5">
    <source>
        <dbReference type="Proteomes" id="UP000663873"/>
    </source>
</evidence>
<comment type="caution">
    <text evidence="3">The sequence shown here is derived from an EMBL/GenBank/DDBJ whole genome shotgun (WGS) entry which is preliminary data.</text>
</comment>
<dbReference type="AlphaFoldDB" id="A0A820FBL2"/>
<dbReference type="Proteomes" id="UP000663851">
    <property type="component" value="Unassembled WGS sequence"/>
</dbReference>